<dbReference type="OrthoDB" id="2519014at2"/>
<sequence>MTKQRYVRIAAIVAMRLKEDEASSNVEQLNDESPATYKGAYLIISNRHDAPKEALQTYVKRWRIEVFFVLRSKNWRLKSATLNPRRITMLILSCCLPQKPC</sequence>
<evidence type="ECO:0000313" key="1">
    <source>
        <dbReference type="EMBL" id="OPH58923.1"/>
    </source>
</evidence>
<evidence type="ECO:0000313" key="2">
    <source>
        <dbReference type="Proteomes" id="UP000190626"/>
    </source>
</evidence>
<protein>
    <recommendedName>
        <fullName evidence="3">Transposase IS4-like domain-containing protein</fullName>
    </recommendedName>
</protein>
<accession>A0A1V4HNU5</accession>
<keyword evidence="2" id="KW-1185">Reference proteome</keyword>
<evidence type="ECO:0008006" key="3">
    <source>
        <dbReference type="Google" id="ProtNLM"/>
    </source>
</evidence>
<comment type="caution">
    <text evidence="1">The sequence shown here is derived from an EMBL/GenBank/DDBJ whole genome shotgun (WGS) entry which is preliminary data.</text>
</comment>
<name>A0A1V4HNU5_9BACL</name>
<reference evidence="2" key="1">
    <citation type="submission" date="2016-07" db="EMBL/GenBank/DDBJ databases">
        <authorList>
            <person name="Florea S."/>
            <person name="Webb J.S."/>
            <person name="Jaromczyk J."/>
            <person name="Schardl C.L."/>
        </authorList>
    </citation>
    <scope>NUCLEOTIDE SEQUENCE [LARGE SCALE GENOMIC DNA]</scope>
    <source>
        <strain evidence="2">CY1</strain>
    </source>
</reference>
<proteinExistence type="predicted"/>
<dbReference type="Proteomes" id="UP000190626">
    <property type="component" value="Unassembled WGS sequence"/>
</dbReference>
<dbReference type="RefSeq" id="WP_144028332.1">
    <property type="nucleotide sequence ID" value="NZ_MBTG01000008.1"/>
</dbReference>
<gene>
    <name evidence="1" type="ORF">BC351_21515</name>
</gene>
<dbReference type="EMBL" id="MBTG01000008">
    <property type="protein sequence ID" value="OPH58923.1"/>
    <property type="molecule type" value="Genomic_DNA"/>
</dbReference>
<organism evidence="1 2">
    <name type="scientific">Paenibacillus ferrarius</name>
    <dbReference type="NCBI Taxonomy" id="1469647"/>
    <lineage>
        <taxon>Bacteria</taxon>
        <taxon>Bacillati</taxon>
        <taxon>Bacillota</taxon>
        <taxon>Bacilli</taxon>
        <taxon>Bacillales</taxon>
        <taxon>Paenibacillaceae</taxon>
        <taxon>Paenibacillus</taxon>
    </lineage>
</organism>
<dbReference type="AlphaFoldDB" id="A0A1V4HNU5"/>